<dbReference type="RefSeq" id="WP_074753342.1">
    <property type="nucleotide sequence ID" value="NZ_FNCO01000007.1"/>
</dbReference>
<dbReference type="SUPFAM" id="SSF54909">
    <property type="entry name" value="Dimeric alpha+beta barrel"/>
    <property type="match status" value="1"/>
</dbReference>
<dbReference type="EMBL" id="FNCO01000007">
    <property type="protein sequence ID" value="SDH62629.1"/>
    <property type="molecule type" value="Genomic_DNA"/>
</dbReference>
<dbReference type="Gene3D" id="3.30.70.100">
    <property type="match status" value="1"/>
</dbReference>
<dbReference type="InterPro" id="IPR011008">
    <property type="entry name" value="Dimeric_a/b-barrel"/>
</dbReference>
<evidence type="ECO:0000313" key="2">
    <source>
        <dbReference type="EMBL" id="SDH62629.1"/>
    </source>
</evidence>
<dbReference type="Proteomes" id="UP000182894">
    <property type="component" value="Unassembled WGS sequence"/>
</dbReference>
<dbReference type="InterPro" id="IPR007138">
    <property type="entry name" value="ABM_dom"/>
</dbReference>
<dbReference type="OrthoDB" id="6039968at2"/>
<feature type="domain" description="ABM" evidence="1">
    <location>
        <begin position="8"/>
        <end position="98"/>
    </location>
</feature>
<sequence length="107" mass="12036">MTPENQEASNTVRIHAAHGRSQELGEYLQTVVSNLQRLPGCQHSALSQDENDSNVWVISVQWESCQAMAEHFAKPSNENLNGLLINQFVRQVAFESDIERCSLPVTR</sequence>
<dbReference type="AlphaFoldDB" id="A0A1G8DYX1"/>
<dbReference type="STRING" id="89065.SAMN05216605_107184"/>
<organism evidence="2 3">
    <name type="scientific">Pseudomonas abietaniphila</name>
    <dbReference type="NCBI Taxonomy" id="89065"/>
    <lineage>
        <taxon>Bacteria</taxon>
        <taxon>Pseudomonadati</taxon>
        <taxon>Pseudomonadota</taxon>
        <taxon>Gammaproteobacteria</taxon>
        <taxon>Pseudomonadales</taxon>
        <taxon>Pseudomonadaceae</taxon>
        <taxon>Pseudomonas</taxon>
    </lineage>
</organism>
<dbReference type="Pfam" id="PF03992">
    <property type="entry name" value="ABM"/>
    <property type="match status" value="1"/>
</dbReference>
<dbReference type="PROSITE" id="PS51725">
    <property type="entry name" value="ABM"/>
    <property type="match status" value="1"/>
</dbReference>
<accession>A0A1G8DYX1</accession>
<keyword evidence="2" id="KW-0503">Monooxygenase</keyword>
<reference evidence="3" key="1">
    <citation type="submission" date="2016-10" db="EMBL/GenBank/DDBJ databases">
        <authorList>
            <person name="Varghese N."/>
            <person name="Submissions S."/>
        </authorList>
    </citation>
    <scope>NUCLEOTIDE SEQUENCE [LARGE SCALE GENOMIC DNA]</scope>
    <source>
        <strain evidence="3">ATCC 700689</strain>
    </source>
</reference>
<evidence type="ECO:0000259" key="1">
    <source>
        <dbReference type="PROSITE" id="PS51725"/>
    </source>
</evidence>
<evidence type="ECO:0000313" key="3">
    <source>
        <dbReference type="Proteomes" id="UP000182894"/>
    </source>
</evidence>
<protein>
    <submittedName>
        <fullName evidence="2">Antibiotic biosynthesis monooxygenase</fullName>
    </submittedName>
</protein>
<dbReference type="GO" id="GO:0004497">
    <property type="term" value="F:monooxygenase activity"/>
    <property type="evidence" value="ECO:0007669"/>
    <property type="project" value="UniProtKB-KW"/>
</dbReference>
<name>A0A1G8DYX1_9PSED</name>
<gene>
    <name evidence="2" type="ORF">SAMN05216605_107184</name>
</gene>
<keyword evidence="3" id="KW-1185">Reference proteome</keyword>
<keyword evidence="2" id="KW-0560">Oxidoreductase</keyword>
<proteinExistence type="predicted"/>